<sequence length="97" mass="11199">MDSAFQISRTRRATSSTCTFLVYALLLYSGSNRRKMVVEAPQYEKTNWNSRNLSCYKSRAVFLLTELISYHVKLWACGATDNASVYGTEDCRQIKRR</sequence>
<gene>
    <name evidence="1" type="ORF">T11_9278</name>
</gene>
<dbReference type="AlphaFoldDB" id="A0A0V1H650"/>
<accession>A0A0V1H650</accession>
<organism evidence="1 2">
    <name type="scientific">Trichinella zimbabwensis</name>
    <dbReference type="NCBI Taxonomy" id="268475"/>
    <lineage>
        <taxon>Eukaryota</taxon>
        <taxon>Metazoa</taxon>
        <taxon>Ecdysozoa</taxon>
        <taxon>Nematoda</taxon>
        <taxon>Enoplea</taxon>
        <taxon>Dorylaimia</taxon>
        <taxon>Trichinellida</taxon>
        <taxon>Trichinellidae</taxon>
        <taxon>Trichinella</taxon>
    </lineage>
</organism>
<dbReference type="Proteomes" id="UP000055024">
    <property type="component" value="Unassembled WGS sequence"/>
</dbReference>
<name>A0A0V1H650_9BILA</name>
<protein>
    <submittedName>
        <fullName evidence="1">Uncharacterized protein</fullName>
    </submittedName>
</protein>
<dbReference type="EMBL" id="JYDP01000126">
    <property type="protein sequence ID" value="KRZ06071.1"/>
    <property type="molecule type" value="Genomic_DNA"/>
</dbReference>
<proteinExistence type="predicted"/>
<comment type="caution">
    <text evidence="1">The sequence shown here is derived from an EMBL/GenBank/DDBJ whole genome shotgun (WGS) entry which is preliminary data.</text>
</comment>
<evidence type="ECO:0000313" key="1">
    <source>
        <dbReference type="EMBL" id="KRZ06071.1"/>
    </source>
</evidence>
<keyword evidence="2" id="KW-1185">Reference proteome</keyword>
<evidence type="ECO:0000313" key="2">
    <source>
        <dbReference type="Proteomes" id="UP000055024"/>
    </source>
</evidence>
<reference evidence="1 2" key="1">
    <citation type="submission" date="2015-01" db="EMBL/GenBank/DDBJ databases">
        <title>Evolution of Trichinella species and genotypes.</title>
        <authorList>
            <person name="Korhonen P.K."/>
            <person name="Edoardo P."/>
            <person name="Giuseppe L.R."/>
            <person name="Gasser R.B."/>
        </authorList>
    </citation>
    <scope>NUCLEOTIDE SEQUENCE [LARGE SCALE GENOMIC DNA]</scope>
    <source>
        <strain evidence="1">ISS1029</strain>
    </source>
</reference>